<comment type="caution">
    <text evidence="2">The sequence shown here is derived from an EMBL/GenBank/DDBJ whole genome shotgun (WGS) entry which is preliminary data.</text>
</comment>
<evidence type="ECO:0000313" key="2">
    <source>
        <dbReference type="EMBL" id="RCN31901.1"/>
    </source>
</evidence>
<dbReference type="AlphaFoldDB" id="A0A368FI52"/>
<dbReference type="Proteomes" id="UP000252519">
    <property type="component" value="Unassembled WGS sequence"/>
</dbReference>
<organism evidence="2 3">
    <name type="scientific">Ancylostoma caninum</name>
    <name type="common">Dog hookworm</name>
    <dbReference type="NCBI Taxonomy" id="29170"/>
    <lineage>
        <taxon>Eukaryota</taxon>
        <taxon>Metazoa</taxon>
        <taxon>Ecdysozoa</taxon>
        <taxon>Nematoda</taxon>
        <taxon>Chromadorea</taxon>
        <taxon>Rhabditida</taxon>
        <taxon>Rhabditina</taxon>
        <taxon>Rhabditomorpha</taxon>
        <taxon>Strongyloidea</taxon>
        <taxon>Ancylostomatidae</taxon>
        <taxon>Ancylostomatinae</taxon>
        <taxon>Ancylostoma</taxon>
    </lineage>
</organism>
<protein>
    <submittedName>
        <fullName evidence="2">Uncharacterized protein</fullName>
    </submittedName>
</protein>
<evidence type="ECO:0000313" key="3">
    <source>
        <dbReference type="Proteomes" id="UP000252519"/>
    </source>
</evidence>
<reference evidence="2 3" key="1">
    <citation type="submission" date="2014-10" db="EMBL/GenBank/DDBJ databases">
        <title>Draft genome of the hookworm Ancylostoma caninum.</title>
        <authorList>
            <person name="Mitreva M."/>
        </authorList>
    </citation>
    <scope>NUCLEOTIDE SEQUENCE [LARGE SCALE GENOMIC DNA]</scope>
    <source>
        <strain evidence="2 3">Baltimore</strain>
    </source>
</reference>
<keyword evidence="3" id="KW-1185">Reference proteome</keyword>
<proteinExistence type="predicted"/>
<accession>A0A368FI52</accession>
<evidence type="ECO:0000256" key="1">
    <source>
        <dbReference type="SAM" id="MobiDB-lite"/>
    </source>
</evidence>
<feature type="non-terminal residue" evidence="2">
    <location>
        <position position="1"/>
    </location>
</feature>
<feature type="region of interest" description="Disordered" evidence="1">
    <location>
        <begin position="1"/>
        <end position="24"/>
    </location>
</feature>
<dbReference type="OrthoDB" id="5792800at2759"/>
<dbReference type="EMBL" id="JOJR01001194">
    <property type="protein sequence ID" value="RCN31901.1"/>
    <property type="molecule type" value="Genomic_DNA"/>
</dbReference>
<gene>
    <name evidence="2" type="ORF">ANCCAN_22301</name>
</gene>
<name>A0A368FI52_ANCCA</name>
<feature type="compositionally biased region" description="Basic and acidic residues" evidence="1">
    <location>
        <begin position="1"/>
        <end position="13"/>
    </location>
</feature>
<sequence length="325" mass="35050">NSDFRRTVEEPRELPLGPDARPSQILGQAVSDVTTQSRLSLLKALAPLEQMNMPGSMPSTPPPPTTTQPPKLFPDFGGGFPSFKNGGALNIKPINPTPTDLFSTDIRHFPVAQSGVSTHLEKAIEPVPSADLKLQSVGDTVALPRPIISKPYNSLEQNPFIKLASTFLRGATRQGDAFGRGGSSPSQQPSTELLPDFGGIRDFVPGANDNFGIRKGPGCLPFLSEFMQAAYGNCQQVADERAFDAWADELKSAILTGRVDLLKASQETCKRGAERQQCGALRKAISDCDIIESLQIGAQLQRAMKRCEEVSGLVDQVCFNENLDA</sequence>